<evidence type="ECO:0000313" key="1">
    <source>
        <dbReference type="EMBL" id="EKF29581.1"/>
    </source>
</evidence>
<sequence length="293" mass="31308">MTHLEESMQPLFSAISECTRADGLPLSDRTSFRANCIAGRHRTPVPGYSELTDDITPATGSPIRSWGLLWTLSPVSRRLSGAVRPEFNGSSFAAILCGRRNPTRVRSYAWAAGQILLCGAGVRTVSHAQIFSVVTVAARLDVSHQGGCGPTQQCGGRRYPSGRCLFHTGGLRARPSSEGCSNFGFSARGVGGPIITSLYPLQYCAIPLPGVASAFVLAVRFDRVNFYLLAVRTASADAAEPLRLITAGHAHCHMLFSEYNTVIEGWPDGGLSEARKGGKVVLFRSGAQFVHAA</sequence>
<organism evidence="1 2">
    <name type="scientific">Trypanosoma cruzi marinkellei</name>
    <dbReference type="NCBI Taxonomy" id="85056"/>
    <lineage>
        <taxon>Eukaryota</taxon>
        <taxon>Discoba</taxon>
        <taxon>Euglenozoa</taxon>
        <taxon>Kinetoplastea</taxon>
        <taxon>Metakinetoplastina</taxon>
        <taxon>Trypanosomatida</taxon>
        <taxon>Trypanosomatidae</taxon>
        <taxon>Trypanosoma</taxon>
        <taxon>Schizotrypanum</taxon>
    </lineage>
</organism>
<dbReference type="Proteomes" id="UP000007350">
    <property type="component" value="Unassembled WGS sequence"/>
</dbReference>
<accession>K2N4K7</accession>
<name>K2N4K7_TRYCR</name>
<keyword evidence="2" id="KW-1185">Reference proteome</keyword>
<reference evidence="1 2" key="1">
    <citation type="journal article" date="2012" name="BMC Genomics">
        <title>Comparative genomic analysis of human infective Trypanosoma cruzi lineages with the bat-restricted subspecies T. cruzi marinkellei.</title>
        <authorList>
            <person name="Franzen O."/>
            <person name="Talavera-Lopez C."/>
            <person name="Ochaya S."/>
            <person name="Butler C.E."/>
            <person name="Messenger L.A."/>
            <person name="Lewis M.D."/>
            <person name="Llewellyn M.S."/>
            <person name="Marinkelle C.J."/>
            <person name="Tyler K.M."/>
            <person name="Miles M.A."/>
            <person name="Andersson B."/>
        </authorList>
    </citation>
    <scope>NUCLEOTIDE SEQUENCE [LARGE SCALE GENOMIC DNA]</scope>
    <source>
        <strain evidence="1 2">B7</strain>
    </source>
</reference>
<dbReference type="OrthoDB" id="10610638at2759"/>
<dbReference type="EMBL" id="AHKC01012915">
    <property type="protein sequence ID" value="EKF29581.1"/>
    <property type="molecule type" value="Genomic_DNA"/>
</dbReference>
<protein>
    <submittedName>
        <fullName evidence="1">Uncharacterized protein</fullName>
    </submittedName>
</protein>
<gene>
    <name evidence="1" type="ORF">MOQ_006624</name>
</gene>
<evidence type="ECO:0000313" key="2">
    <source>
        <dbReference type="Proteomes" id="UP000007350"/>
    </source>
</evidence>
<comment type="caution">
    <text evidence="1">The sequence shown here is derived from an EMBL/GenBank/DDBJ whole genome shotgun (WGS) entry which is preliminary data.</text>
</comment>
<proteinExistence type="predicted"/>
<dbReference type="AlphaFoldDB" id="K2N4K7"/>